<reference evidence="2" key="1">
    <citation type="submission" date="2016-10" db="EMBL/GenBank/DDBJ databases">
        <authorList>
            <person name="Varghese N."/>
            <person name="Submissions S."/>
        </authorList>
    </citation>
    <scope>NUCLEOTIDE SEQUENCE [LARGE SCALE GENOMIC DNA]</scope>
    <source>
        <strain evidence="2">LMG 26031</strain>
    </source>
</reference>
<evidence type="ECO:0000313" key="1">
    <source>
        <dbReference type="EMBL" id="SEI86010.1"/>
    </source>
</evidence>
<protein>
    <submittedName>
        <fullName evidence="1">Uncharacterized protein</fullName>
    </submittedName>
</protein>
<dbReference type="Proteomes" id="UP000198866">
    <property type="component" value="Unassembled WGS sequence"/>
</dbReference>
<organism evidence="1 2">
    <name type="scientific">Paraburkholderia diazotrophica</name>
    <dbReference type="NCBI Taxonomy" id="667676"/>
    <lineage>
        <taxon>Bacteria</taxon>
        <taxon>Pseudomonadati</taxon>
        <taxon>Pseudomonadota</taxon>
        <taxon>Betaproteobacteria</taxon>
        <taxon>Burkholderiales</taxon>
        <taxon>Burkholderiaceae</taxon>
        <taxon>Paraburkholderia</taxon>
    </lineage>
</organism>
<dbReference type="AlphaFoldDB" id="A0A1H6UCT2"/>
<accession>A0A1H6UCT2</accession>
<sequence length="90" mass="10124">MRETSVGLPEPIIGLASYLIKFLQHPHVRPGVASSRAMKAKTYVESAEREARPMDVPPPELESIDAPLQEVGMDMMQPIHCPSRRREDDE</sequence>
<keyword evidence="2" id="KW-1185">Reference proteome</keyword>
<name>A0A1H6UCT2_9BURK</name>
<gene>
    <name evidence="1" type="ORF">SAMN05192539_1004331</name>
</gene>
<dbReference type="EMBL" id="FNYE01000004">
    <property type="protein sequence ID" value="SEI86010.1"/>
    <property type="molecule type" value="Genomic_DNA"/>
</dbReference>
<evidence type="ECO:0000313" key="2">
    <source>
        <dbReference type="Proteomes" id="UP000198866"/>
    </source>
</evidence>
<proteinExistence type="predicted"/>